<dbReference type="KEGG" id="ptkz:JDV02_006103"/>
<dbReference type="RefSeq" id="XP_047843442.1">
    <property type="nucleotide sequence ID" value="XM_047987457.1"/>
</dbReference>
<name>A0A9Q8QIU7_9HYPO</name>
<dbReference type="EMBL" id="CP086358">
    <property type="protein sequence ID" value="UNI19961.1"/>
    <property type="molecule type" value="Genomic_DNA"/>
</dbReference>
<feature type="compositionally biased region" description="Basic and acidic residues" evidence="1">
    <location>
        <begin position="62"/>
        <end position="80"/>
    </location>
</feature>
<accession>A0A9Q8QIU7</accession>
<evidence type="ECO:0000256" key="2">
    <source>
        <dbReference type="SAM" id="SignalP"/>
    </source>
</evidence>
<sequence>MAQRHGAGWGWAWLGISLAQSREGESRCVLVQRGVRLDVEWEAMMKRGKACGRNQFPKGSHRLTDREERIRETSHERQGFETKTTPRTGPHKVRKAEGGDCGK</sequence>
<dbReference type="Proteomes" id="UP000829364">
    <property type="component" value="Chromosome 5"/>
</dbReference>
<dbReference type="AlphaFoldDB" id="A0A9Q8QIU7"/>
<dbReference type="GeneID" id="72068052"/>
<evidence type="ECO:0000256" key="1">
    <source>
        <dbReference type="SAM" id="MobiDB-lite"/>
    </source>
</evidence>
<gene>
    <name evidence="3" type="ORF">JDV02_006103</name>
</gene>
<organism evidence="3 4">
    <name type="scientific">Purpureocillium takamizusanense</name>
    <dbReference type="NCBI Taxonomy" id="2060973"/>
    <lineage>
        <taxon>Eukaryota</taxon>
        <taxon>Fungi</taxon>
        <taxon>Dikarya</taxon>
        <taxon>Ascomycota</taxon>
        <taxon>Pezizomycotina</taxon>
        <taxon>Sordariomycetes</taxon>
        <taxon>Hypocreomycetidae</taxon>
        <taxon>Hypocreales</taxon>
        <taxon>Ophiocordycipitaceae</taxon>
        <taxon>Purpureocillium</taxon>
    </lineage>
</organism>
<reference evidence="3" key="1">
    <citation type="submission" date="2021-11" db="EMBL/GenBank/DDBJ databases">
        <title>Purpureocillium_takamizusanense_genome.</title>
        <authorList>
            <person name="Nguyen N.-H."/>
        </authorList>
    </citation>
    <scope>NUCLEOTIDE SEQUENCE</scope>
    <source>
        <strain evidence="3">PT3</strain>
    </source>
</reference>
<feature type="chain" id="PRO_5040477944" description="Secreted protein" evidence="2">
    <location>
        <begin position="22"/>
        <end position="103"/>
    </location>
</feature>
<evidence type="ECO:0000313" key="3">
    <source>
        <dbReference type="EMBL" id="UNI19961.1"/>
    </source>
</evidence>
<evidence type="ECO:0000313" key="4">
    <source>
        <dbReference type="Proteomes" id="UP000829364"/>
    </source>
</evidence>
<feature type="signal peptide" evidence="2">
    <location>
        <begin position="1"/>
        <end position="21"/>
    </location>
</feature>
<keyword evidence="4" id="KW-1185">Reference proteome</keyword>
<keyword evidence="2" id="KW-0732">Signal</keyword>
<protein>
    <recommendedName>
        <fullName evidence="5">Secreted protein</fullName>
    </recommendedName>
</protein>
<proteinExistence type="predicted"/>
<evidence type="ECO:0008006" key="5">
    <source>
        <dbReference type="Google" id="ProtNLM"/>
    </source>
</evidence>
<feature type="region of interest" description="Disordered" evidence="1">
    <location>
        <begin position="52"/>
        <end position="103"/>
    </location>
</feature>